<evidence type="ECO:0000313" key="3">
    <source>
        <dbReference type="EMBL" id="EJZ06071.1"/>
    </source>
</evidence>
<feature type="compositionally biased region" description="Polar residues" evidence="1">
    <location>
        <begin position="46"/>
        <end position="62"/>
    </location>
</feature>
<feature type="compositionally biased region" description="Acidic residues" evidence="1">
    <location>
        <begin position="72"/>
        <end position="102"/>
    </location>
</feature>
<sequence>MVDRYRVWLGAGVLAGGFSAAMLAGAGVASADDGSSTGSGSADKPASTSSDDGGGADTTTSPAKDADGDTDRDADDDSGDDRDDRDDDLDDDLGTDPDNGGDEDVRAPEGDEGADDPEEADDVADDELGGDADYGWPGSAAVPAPTPGRHALPEPEESLPTPDPDPISEPSEPTGPAEAEAEAEPEPPSPLVDSIETDLSARDGAAVIQLAAASSPWAGASAFNLFDVVEDISTMFYNWYTGTMQFLAGPARAPFGSRVRVERSSLDLGNGVVVSADWYFPPGKTAPKGLIYLQHGMLASASFYTATAAYLAEKTHSIVVAPTLTWNVFDTDNFPLTLPATHRAIADLFSGDREALTASARQAGWRNALPTRVVLVGHSAGGGLAAGTARYMVERGLAGDLAGVVMLDGAGQYGVLRADLAKIPRSIPVYNLAATPGAWNNRGHASQRLNQVRPGMFTGVLVRGGHHSDSMQSTSGLVQFIAYLATGFSSPWNVEANEILSAGWINDMLDGTYTDRLYRPAVSPVGLVTGLWLDPPSTVDAPGLTAYATARDVCPVTPTVAVCTDPLPGRGGGRSPGSTAVA</sequence>
<name>K0UGU6_MYCVA</name>
<dbReference type="InterPro" id="IPR029058">
    <property type="entry name" value="AB_hydrolase_fold"/>
</dbReference>
<evidence type="ECO:0000313" key="4">
    <source>
        <dbReference type="Proteomes" id="UP000006072"/>
    </source>
</evidence>
<evidence type="ECO:0000256" key="2">
    <source>
        <dbReference type="SAM" id="SignalP"/>
    </source>
</evidence>
<feature type="compositionally biased region" description="Low complexity" evidence="1">
    <location>
        <begin position="168"/>
        <end position="178"/>
    </location>
</feature>
<feature type="compositionally biased region" description="Low complexity" evidence="1">
    <location>
        <begin position="28"/>
        <end position="43"/>
    </location>
</feature>
<dbReference type="PATRIC" id="fig|1194972.3.peg.4612"/>
<keyword evidence="2" id="KW-0732">Signal</keyword>
<gene>
    <name evidence="3" type="ORF">MVAC_23145</name>
</gene>
<keyword evidence="4" id="KW-1185">Reference proteome</keyword>
<dbReference type="Proteomes" id="UP000006072">
    <property type="component" value="Unassembled WGS sequence"/>
</dbReference>
<feature type="compositionally biased region" description="Acidic residues" evidence="1">
    <location>
        <begin position="110"/>
        <end position="130"/>
    </location>
</feature>
<feature type="signal peptide" evidence="2">
    <location>
        <begin position="1"/>
        <end position="31"/>
    </location>
</feature>
<reference evidence="3 4" key="1">
    <citation type="journal article" date="2012" name="J. Bacteriol.">
        <title>Complete Genome Sequence of Mycobacterium vaccae Type Strain ATCC 25954.</title>
        <authorList>
            <person name="Ho Y.S."/>
            <person name="Adroub S.A."/>
            <person name="Abadi M."/>
            <person name="Al Alwan B."/>
            <person name="Alkhateeb R."/>
            <person name="Gao G."/>
            <person name="Ragab A."/>
            <person name="Ali S."/>
            <person name="van Soolingen D."/>
            <person name="Bitter W."/>
            <person name="Pain A."/>
            <person name="Abdallah A.M."/>
        </authorList>
    </citation>
    <scope>NUCLEOTIDE SEQUENCE [LARGE SCALE GENOMIC DNA]</scope>
    <source>
        <strain evidence="3 4">ATCC 25954</strain>
    </source>
</reference>
<dbReference type="Gene3D" id="3.40.50.1820">
    <property type="entry name" value="alpha/beta hydrolase"/>
    <property type="match status" value="1"/>
</dbReference>
<organism evidence="3 4">
    <name type="scientific">Mycolicibacterium vaccae ATCC 25954</name>
    <dbReference type="NCBI Taxonomy" id="1194972"/>
    <lineage>
        <taxon>Bacteria</taxon>
        <taxon>Bacillati</taxon>
        <taxon>Actinomycetota</taxon>
        <taxon>Actinomycetes</taxon>
        <taxon>Mycobacteriales</taxon>
        <taxon>Mycobacteriaceae</taxon>
        <taxon>Mycolicibacterium</taxon>
    </lineage>
</organism>
<accession>K0UGU6</accession>
<protein>
    <submittedName>
        <fullName evidence="3">Uncharacterized protein</fullName>
    </submittedName>
</protein>
<feature type="region of interest" description="Disordered" evidence="1">
    <location>
        <begin position="28"/>
        <end position="194"/>
    </location>
</feature>
<dbReference type="RefSeq" id="WP_003929622.1">
    <property type="nucleotide sequence ID" value="NZ_JH814687.1"/>
</dbReference>
<evidence type="ECO:0000256" key="1">
    <source>
        <dbReference type="SAM" id="MobiDB-lite"/>
    </source>
</evidence>
<proteinExistence type="predicted"/>
<feature type="chain" id="PRO_5003842176" evidence="2">
    <location>
        <begin position="32"/>
        <end position="582"/>
    </location>
</feature>
<dbReference type="AlphaFoldDB" id="K0UGU6"/>
<comment type="caution">
    <text evidence="3">The sequence shown here is derived from an EMBL/GenBank/DDBJ whole genome shotgun (WGS) entry which is preliminary data.</text>
</comment>
<dbReference type="EMBL" id="ALQA01000066">
    <property type="protein sequence ID" value="EJZ06071.1"/>
    <property type="molecule type" value="Genomic_DNA"/>
</dbReference>
<dbReference type="eggNOG" id="COG1073">
    <property type="taxonomic scope" value="Bacteria"/>
</dbReference>
<dbReference type="SUPFAM" id="SSF53474">
    <property type="entry name" value="alpha/beta-Hydrolases"/>
    <property type="match status" value="1"/>
</dbReference>
<dbReference type="HOGENOM" id="CLU_032981_0_0_11"/>